<keyword evidence="8" id="KW-1185">Reference proteome</keyword>
<dbReference type="OrthoDB" id="8233587at2"/>
<keyword evidence="3 6" id="KW-0812">Transmembrane</keyword>
<evidence type="ECO:0000313" key="7">
    <source>
        <dbReference type="EMBL" id="OCX18700.1"/>
    </source>
</evidence>
<keyword evidence="4 6" id="KW-1133">Transmembrane helix</keyword>
<organism evidence="7 8">
    <name type="scientific">Mesorhizobium hungaricum</name>
    <dbReference type="NCBI Taxonomy" id="1566387"/>
    <lineage>
        <taxon>Bacteria</taxon>
        <taxon>Pseudomonadati</taxon>
        <taxon>Pseudomonadota</taxon>
        <taxon>Alphaproteobacteria</taxon>
        <taxon>Hyphomicrobiales</taxon>
        <taxon>Phyllobacteriaceae</taxon>
        <taxon>Mesorhizobium</taxon>
    </lineage>
</organism>
<proteinExistence type="predicted"/>
<accession>A0A1C2DV82</accession>
<dbReference type="GO" id="GO:0005886">
    <property type="term" value="C:plasma membrane"/>
    <property type="evidence" value="ECO:0007669"/>
    <property type="project" value="UniProtKB-SubCell"/>
</dbReference>
<evidence type="ECO:0000256" key="1">
    <source>
        <dbReference type="ARBA" id="ARBA00004651"/>
    </source>
</evidence>
<dbReference type="GO" id="GO:0005524">
    <property type="term" value="F:ATP binding"/>
    <property type="evidence" value="ECO:0007669"/>
    <property type="project" value="InterPro"/>
</dbReference>
<dbReference type="SUPFAM" id="SSF90123">
    <property type="entry name" value="ABC transporter transmembrane region"/>
    <property type="match status" value="1"/>
</dbReference>
<feature type="transmembrane region" description="Helical" evidence="6">
    <location>
        <begin position="63"/>
        <end position="82"/>
    </location>
</feature>
<evidence type="ECO:0000256" key="4">
    <source>
        <dbReference type="ARBA" id="ARBA00022989"/>
    </source>
</evidence>
<evidence type="ECO:0000313" key="8">
    <source>
        <dbReference type="Proteomes" id="UP000094412"/>
    </source>
</evidence>
<dbReference type="RefSeq" id="WP_024927142.1">
    <property type="nucleotide sequence ID" value="NZ_MDEO01000031.1"/>
</dbReference>
<feature type="transmembrane region" description="Helical" evidence="6">
    <location>
        <begin position="336"/>
        <end position="356"/>
    </location>
</feature>
<comment type="caution">
    <text evidence="7">The sequence shown here is derived from an EMBL/GenBank/DDBJ whole genome shotgun (WGS) entry which is preliminary data.</text>
</comment>
<dbReference type="NCBIfam" id="NF008306">
    <property type="entry name" value="PRK11098.1"/>
    <property type="match status" value="1"/>
</dbReference>
<keyword evidence="2" id="KW-0813">Transport</keyword>
<feature type="transmembrane region" description="Helical" evidence="6">
    <location>
        <begin position="242"/>
        <end position="267"/>
    </location>
</feature>
<evidence type="ECO:0000256" key="6">
    <source>
        <dbReference type="SAM" id="Phobius"/>
    </source>
</evidence>
<feature type="transmembrane region" description="Helical" evidence="6">
    <location>
        <begin position="209"/>
        <end position="230"/>
    </location>
</feature>
<feature type="transmembrane region" description="Helical" evidence="6">
    <location>
        <begin position="89"/>
        <end position="112"/>
    </location>
</feature>
<dbReference type="GO" id="GO:1904680">
    <property type="term" value="F:peptide transmembrane transporter activity"/>
    <property type="evidence" value="ECO:0007669"/>
    <property type="project" value="InterPro"/>
</dbReference>
<evidence type="ECO:0000256" key="3">
    <source>
        <dbReference type="ARBA" id="ARBA00022692"/>
    </source>
</evidence>
<dbReference type="InterPro" id="IPR050835">
    <property type="entry name" value="ABC_transporter_sub-D"/>
</dbReference>
<dbReference type="InterPro" id="IPR036640">
    <property type="entry name" value="ABC1_TM_sf"/>
</dbReference>
<dbReference type="STRING" id="1566387.QV13_10630"/>
<comment type="subcellular location">
    <subcellularLocation>
        <location evidence="1">Cell membrane</location>
        <topology evidence="1">Multi-pass membrane protein</topology>
    </subcellularLocation>
</comment>
<feature type="transmembrane region" description="Helical" evidence="6">
    <location>
        <begin position="138"/>
        <end position="162"/>
    </location>
</feature>
<dbReference type="PANTHER" id="PTHR11384:SF59">
    <property type="entry name" value="LYSOSOMAL COBALAMIN TRANSPORTER ABCD4"/>
    <property type="match status" value="1"/>
</dbReference>
<evidence type="ECO:0000256" key="2">
    <source>
        <dbReference type="ARBA" id="ARBA00022448"/>
    </source>
</evidence>
<dbReference type="Pfam" id="PF05992">
    <property type="entry name" value="SbmA_BacA"/>
    <property type="match status" value="1"/>
</dbReference>
<protein>
    <submittedName>
        <fullName evidence="7">Microcin B17 transporter</fullName>
    </submittedName>
</protein>
<dbReference type="InterPro" id="IPR009248">
    <property type="entry name" value="SbmA_BacA"/>
</dbReference>
<dbReference type="Proteomes" id="UP000094412">
    <property type="component" value="Unassembled WGS sequence"/>
</dbReference>
<dbReference type="PANTHER" id="PTHR11384">
    <property type="entry name" value="ATP-BINDING CASSETTE, SUB-FAMILY D MEMBER"/>
    <property type="match status" value="1"/>
</dbReference>
<dbReference type="AlphaFoldDB" id="A0A1C2DV82"/>
<reference evidence="7 8" key="1">
    <citation type="submission" date="2016-08" db="EMBL/GenBank/DDBJ databases">
        <title>Whole genome sequence of Mesorhizobium sp. strain UASWS1009 isolated from industrial sewage.</title>
        <authorList>
            <person name="Crovadore J."/>
            <person name="Calmin G."/>
            <person name="Chablais R."/>
            <person name="Cochard B."/>
            <person name="Lefort F."/>
        </authorList>
    </citation>
    <scope>NUCLEOTIDE SEQUENCE [LARGE SCALE GENOMIC DNA]</scope>
    <source>
        <strain evidence="7 8">UASWS1009</strain>
    </source>
</reference>
<keyword evidence="5 6" id="KW-0472">Membrane</keyword>
<evidence type="ECO:0000256" key="5">
    <source>
        <dbReference type="ARBA" id="ARBA00023136"/>
    </source>
</evidence>
<dbReference type="EMBL" id="MDEO01000031">
    <property type="protein sequence ID" value="OCX18700.1"/>
    <property type="molecule type" value="Genomic_DNA"/>
</dbReference>
<dbReference type="GO" id="GO:0015833">
    <property type="term" value="P:peptide transport"/>
    <property type="evidence" value="ECO:0007669"/>
    <property type="project" value="InterPro"/>
</dbReference>
<name>A0A1C2DV82_9HYPH</name>
<gene>
    <name evidence="7" type="ORF">QV13_10630</name>
</gene>
<sequence>MFVSFFPKPKLFFLSAAAWSLFLVLLWFFGGQQFGSVFGLGPADPAAPPNIGISVFWSNPFLWFYIYYTASVLIFYAFWAWFSPHPWQNWSIIVASVVLFLIYFTVQVSVAVNNWYGPFYDYVQGLMSGTRKSTSTEFYWGVASFAWLALLGMNVQVVNAFVVQHWIFRWRTAMNDYFMANWDKLRHIEGASQRIQEDTMRFCQIMEDLGATFVRSIMTLIAFLPVLIQLQVHITELPIVGVIAHPLVVAALVWCFFGTIVVMLAGVKLPGLQFRNQRVEAAYRKELVYGEDHADRAQPLTTKELFNNVRRNYFRLYGHYIYFNVVRYTYLQADGIYSLLILGPSLVAGKITFGIFSQISNAFDRVANSLQFLLNSWSTIVELQSIHKRLRAFEATLEGEPLPDIDQHYLDRQQAGMEPKDQPVH</sequence>
<feature type="transmembrane region" description="Helical" evidence="6">
    <location>
        <begin position="313"/>
        <end position="330"/>
    </location>
</feature>